<evidence type="ECO:0000256" key="7">
    <source>
        <dbReference type="ARBA" id="ARBA00022624"/>
    </source>
</evidence>
<feature type="domain" description="ACT-like" evidence="13">
    <location>
        <begin position="339"/>
        <end position="413"/>
    </location>
</feature>
<evidence type="ECO:0000256" key="2">
    <source>
        <dbReference type="ARBA" id="ARBA00001933"/>
    </source>
</evidence>
<dbReference type="InterPro" id="IPR011820">
    <property type="entry name" value="IlvA"/>
</dbReference>
<dbReference type="Proteomes" id="UP000184031">
    <property type="component" value="Unassembled WGS sequence"/>
</dbReference>
<evidence type="ECO:0000256" key="12">
    <source>
        <dbReference type="RuleBase" id="RU362012"/>
    </source>
</evidence>
<dbReference type="CDD" id="cd04907">
    <property type="entry name" value="ACT_ThrD-I_2"/>
    <property type="match status" value="1"/>
</dbReference>
<dbReference type="InterPro" id="IPR036052">
    <property type="entry name" value="TrpB-like_PALP_sf"/>
</dbReference>
<dbReference type="PROSITE" id="PS51672">
    <property type="entry name" value="ACT_LIKE"/>
    <property type="match status" value="1"/>
</dbReference>
<evidence type="ECO:0000256" key="4">
    <source>
        <dbReference type="ARBA" id="ARBA00010869"/>
    </source>
</evidence>
<dbReference type="STRING" id="1055723.SAMN05216293_3152"/>
<comment type="cofactor">
    <cofactor evidence="2 12">
        <name>pyridoxal 5'-phosphate</name>
        <dbReference type="ChEBI" id="CHEBI:597326"/>
    </cofactor>
</comment>
<comment type="catalytic activity">
    <reaction evidence="1 12">
        <text>L-threonine = 2-oxobutanoate + NH4(+)</text>
        <dbReference type="Rhea" id="RHEA:22108"/>
        <dbReference type="ChEBI" id="CHEBI:16763"/>
        <dbReference type="ChEBI" id="CHEBI:28938"/>
        <dbReference type="ChEBI" id="CHEBI:57926"/>
        <dbReference type="EC" id="4.3.1.19"/>
    </reaction>
</comment>
<dbReference type="FunFam" id="3.40.50.1100:FF:000005">
    <property type="entry name" value="Threonine dehydratase catabolic"/>
    <property type="match status" value="1"/>
</dbReference>
<dbReference type="InterPro" id="IPR000634">
    <property type="entry name" value="Ser/Thr_deHydtase_PyrdxlP-BS"/>
</dbReference>
<evidence type="ECO:0000313" key="14">
    <source>
        <dbReference type="EMBL" id="SFC30679.1"/>
    </source>
</evidence>
<evidence type="ECO:0000313" key="16">
    <source>
        <dbReference type="Proteomes" id="UP000184031"/>
    </source>
</evidence>
<dbReference type="PANTHER" id="PTHR48078">
    <property type="entry name" value="THREONINE DEHYDRATASE, MITOCHONDRIAL-RELATED"/>
    <property type="match status" value="1"/>
</dbReference>
<evidence type="ECO:0000256" key="3">
    <source>
        <dbReference type="ARBA" id="ARBA00004810"/>
    </source>
</evidence>
<comment type="similarity">
    <text evidence="4 12">Belongs to the serine/threonine dehydratase family.</text>
</comment>
<dbReference type="NCBIfam" id="NF006390">
    <property type="entry name" value="PRK08639.1"/>
    <property type="match status" value="1"/>
</dbReference>
<keyword evidence="8 12" id="KW-0663">Pyridoxal phosphate</keyword>
<dbReference type="GO" id="GO:0004794">
    <property type="term" value="F:threonine deaminase activity"/>
    <property type="evidence" value="ECO:0007669"/>
    <property type="project" value="UniProtKB-UniRule"/>
</dbReference>
<comment type="subunit">
    <text evidence="5 12">Homotetramer.</text>
</comment>
<comment type="pathway">
    <text evidence="3 12">Amino-acid biosynthesis; L-isoleucine biosynthesis; 2-oxobutanoate from L-threonine: step 1/1.</text>
</comment>
<dbReference type="EC" id="4.3.1.19" evidence="12"/>
<accession>A0A1M6ZKV0</accession>
<dbReference type="Pfam" id="PF00291">
    <property type="entry name" value="PALP"/>
    <property type="match status" value="1"/>
</dbReference>
<dbReference type="EMBL" id="FRAT01000009">
    <property type="protein sequence ID" value="SHL31077.1"/>
    <property type="molecule type" value="Genomic_DNA"/>
</dbReference>
<organism evidence="15 16">
    <name type="scientific">Flagellimonas taeanensis</name>
    <dbReference type="NCBI Taxonomy" id="1005926"/>
    <lineage>
        <taxon>Bacteria</taxon>
        <taxon>Pseudomonadati</taxon>
        <taxon>Bacteroidota</taxon>
        <taxon>Flavobacteriia</taxon>
        <taxon>Flavobacteriales</taxon>
        <taxon>Flavobacteriaceae</taxon>
        <taxon>Flagellimonas</taxon>
    </lineage>
</organism>
<proteinExistence type="inferred from homology"/>
<dbReference type="InterPro" id="IPR050147">
    <property type="entry name" value="Ser/Thr_Dehydratase"/>
</dbReference>
<evidence type="ECO:0000313" key="17">
    <source>
        <dbReference type="Proteomes" id="UP000198940"/>
    </source>
</evidence>
<dbReference type="SUPFAM" id="SSF53686">
    <property type="entry name" value="Tryptophan synthase beta subunit-like PLP-dependent enzymes"/>
    <property type="match status" value="1"/>
</dbReference>
<reference evidence="15 16" key="1">
    <citation type="submission" date="2016-11" db="EMBL/GenBank/DDBJ databases">
        <authorList>
            <person name="Varghese N."/>
            <person name="Submissions S."/>
        </authorList>
    </citation>
    <scope>NUCLEOTIDE SEQUENCE [LARGE SCALE GENOMIC DNA]</scope>
    <source>
        <strain evidence="15 16">CGMCC 1.12174</strain>
        <strain evidence="14 17">DSM 26351</strain>
    </source>
</reference>
<dbReference type="NCBIfam" id="TIGR02079">
    <property type="entry name" value="THD1"/>
    <property type="match status" value="1"/>
</dbReference>
<dbReference type="UniPathway" id="UPA00047">
    <property type="reaction ID" value="UER00054"/>
</dbReference>
<dbReference type="Proteomes" id="UP000198940">
    <property type="component" value="Unassembled WGS sequence"/>
</dbReference>
<evidence type="ECO:0000256" key="9">
    <source>
        <dbReference type="ARBA" id="ARBA00023239"/>
    </source>
</evidence>
<evidence type="ECO:0000256" key="1">
    <source>
        <dbReference type="ARBA" id="ARBA00001274"/>
    </source>
</evidence>
<evidence type="ECO:0000256" key="10">
    <source>
        <dbReference type="ARBA" id="ARBA00023304"/>
    </source>
</evidence>
<dbReference type="InterPro" id="IPR001721">
    <property type="entry name" value="TD_ACT-like"/>
</dbReference>
<keyword evidence="9 12" id="KW-0456">Lyase</keyword>
<evidence type="ECO:0000259" key="13">
    <source>
        <dbReference type="PROSITE" id="PS51672"/>
    </source>
</evidence>
<evidence type="ECO:0000313" key="15">
    <source>
        <dbReference type="EMBL" id="SHL31077.1"/>
    </source>
</evidence>
<dbReference type="InterPro" id="IPR001926">
    <property type="entry name" value="TrpB-like_PALP"/>
</dbReference>
<evidence type="ECO:0000256" key="8">
    <source>
        <dbReference type="ARBA" id="ARBA00022898"/>
    </source>
</evidence>
<gene>
    <name evidence="12" type="primary">ilvA</name>
    <name evidence="14" type="ORF">SAMN04487891_108215</name>
    <name evidence="15" type="ORF">SAMN05216293_3152</name>
</gene>
<dbReference type="EMBL" id="FOKU01000008">
    <property type="protein sequence ID" value="SFC30679.1"/>
    <property type="molecule type" value="Genomic_DNA"/>
</dbReference>
<dbReference type="PROSITE" id="PS00165">
    <property type="entry name" value="DEHYDRATASE_SER_THR"/>
    <property type="match status" value="1"/>
</dbReference>
<dbReference type="GO" id="GO:0030170">
    <property type="term" value="F:pyridoxal phosphate binding"/>
    <property type="evidence" value="ECO:0007669"/>
    <property type="project" value="InterPro"/>
</dbReference>
<keyword evidence="6 12" id="KW-0028">Amino-acid biosynthesis</keyword>
<evidence type="ECO:0000256" key="11">
    <source>
        <dbReference type="ARBA" id="ARBA00025527"/>
    </source>
</evidence>
<dbReference type="GO" id="GO:0006567">
    <property type="term" value="P:L-threonine catabolic process"/>
    <property type="evidence" value="ECO:0007669"/>
    <property type="project" value="TreeGrafter"/>
</dbReference>
<dbReference type="Pfam" id="PF00585">
    <property type="entry name" value="Thr_dehydrat_C"/>
    <property type="match status" value="1"/>
</dbReference>
<dbReference type="PANTHER" id="PTHR48078:SF11">
    <property type="entry name" value="THREONINE DEHYDRATASE, MITOCHONDRIAL"/>
    <property type="match status" value="1"/>
</dbReference>
<comment type="function">
    <text evidence="11 12">Catalyzes the anaerobic formation of alpha-ketobutyrate and ammonia from threonine in a two-step reaction. The first step involved a dehydration of threonine and a production of enamine intermediates (aminocrotonate), which tautomerizes to its imine form (iminobutyrate). Both intermediates are unstable and short-lived. The second step is the nonenzymatic hydrolysis of the enamine/imine intermediates to form 2-ketobutyrate and free ammonia. In the low water environment of the cell, the second step is accelerated by RidA.</text>
</comment>
<dbReference type="OrthoDB" id="9811476at2"/>
<dbReference type="GO" id="GO:0006565">
    <property type="term" value="P:L-serine catabolic process"/>
    <property type="evidence" value="ECO:0007669"/>
    <property type="project" value="TreeGrafter"/>
</dbReference>
<evidence type="ECO:0000256" key="6">
    <source>
        <dbReference type="ARBA" id="ARBA00022605"/>
    </source>
</evidence>
<comment type="caution">
    <text evidence="15">The sequence shown here is derived from an EMBL/GenBank/DDBJ whole genome shotgun (WGS) entry which is preliminary data.</text>
</comment>
<protein>
    <recommendedName>
        <fullName evidence="12">L-threonine dehydratase</fullName>
        <ecNumber evidence="12">4.3.1.19</ecNumber>
    </recommendedName>
    <alternativeName>
        <fullName evidence="12">Threonine deaminase</fullName>
    </alternativeName>
</protein>
<name>A0A1M6ZKV0_9FLAO</name>
<evidence type="ECO:0000256" key="5">
    <source>
        <dbReference type="ARBA" id="ARBA00011881"/>
    </source>
</evidence>
<keyword evidence="17" id="KW-1185">Reference proteome</keyword>
<keyword evidence="10 12" id="KW-0100">Branched-chain amino acid biosynthesis</keyword>
<dbReference type="RefSeq" id="WP_072881627.1">
    <property type="nucleotide sequence ID" value="NZ_FOKU01000008.1"/>
</dbReference>
<sequence length="422" mass="46572">MSKETVETYFPQIADIHQAAKIIAQVAEETPLQQSIRYSKAYGANIFLKREDLHRVRSYKIRGAYNKISSLSKEQLDSGVVCASAGNHAQGVAFACSHLKVKGTIYMPVVTPKQKIDQTKMFGGDWVKVVLEGDTFDDSNRAAQKYCEHEEKTFVHPFDDEKIIEGQATVGLEILEQSDVPIDYLFVAVGGGGLASGLCGAFQALSPKTKIIGVEPEGAPSMKRSIAEGNLVQLGTIDKFVDGAAVQQVGRLTYTICRDHLYKMETVPEGKVCQTILDLYNRDAIVVEPAGALTIAALDNFAEEIKGKNVVCVVSGSNNDITRTAEIKERALLYANLKHYFIVRFPQRPGALKEFVADILGPDDDITHFEYSKKSSRENAPAVVGIELKSADDLEPLIHRMKANNFFGDYLNDKPDLFQYLV</sequence>
<dbReference type="GO" id="GO:0003941">
    <property type="term" value="F:L-serine ammonia-lyase activity"/>
    <property type="evidence" value="ECO:0007669"/>
    <property type="project" value="TreeGrafter"/>
</dbReference>
<dbReference type="Gene3D" id="3.40.50.1100">
    <property type="match status" value="2"/>
</dbReference>
<dbReference type="AlphaFoldDB" id="A0A1M6ZKV0"/>
<dbReference type="GO" id="GO:0009097">
    <property type="term" value="P:isoleucine biosynthetic process"/>
    <property type="evidence" value="ECO:0007669"/>
    <property type="project" value="UniProtKB-UniRule"/>
</dbReference>
<dbReference type="CDD" id="cd01562">
    <property type="entry name" value="Thr-dehyd"/>
    <property type="match status" value="1"/>
</dbReference>
<keyword evidence="7 12" id="KW-0412">Isoleucine biosynthesis</keyword>